<accession>A0A8C5V4E5</accession>
<name>A0A8C5V4E5_MICMU</name>
<dbReference type="CTD" id="256710"/>
<proteinExistence type="inferred from homology"/>
<dbReference type="Pfam" id="PF00188">
    <property type="entry name" value="CAP"/>
    <property type="match status" value="1"/>
</dbReference>
<evidence type="ECO:0000313" key="8">
    <source>
        <dbReference type="Proteomes" id="UP000694394"/>
    </source>
</evidence>
<reference evidence="7" key="1">
    <citation type="submission" date="2016-12" db="EMBL/GenBank/DDBJ databases">
        <title>Mouse lemur reference genome and diversity panel.</title>
        <authorList>
            <person name="Harris R."/>
            <person name="Larsen P."/>
            <person name="Liu Y."/>
            <person name="Hughes D.S."/>
            <person name="Murali S."/>
            <person name="Raveendran M."/>
            <person name="Korchina V."/>
            <person name="Wang M."/>
            <person name="Jhangiani S."/>
            <person name="Bandaranaike D."/>
            <person name="Bellair M."/>
            <person name="Blankenburg K."/>
            <person name="Chao H."/>
            <person name="Dahdouli M."/>
            <person name="Dinh H."/>
            <person name="Doddapaneni H."/>
            <person name="English A."/>
            <person name="Firestine M."/>
            <person name="Gnanaolivu R."/>
            <person name="Gross S."/>
            <person name="Hernandez B."/>
            <person name="Javaid M."/>
            <person name="Jayaseelan J."/>
            <person name="Jones J."/>
            <person name="Khan Z."/>
            <person name="Kovar C."/>
            <person name="Kurapati P."/>
            <person name="Le B."/>
            <person name="Lee S."/>
            <person name="Li M."/>
            <person name="Mathew T."/>
            <person name="Narasimhan A."/>
            <person name="Ngo D."/>
            <person name="Nguyen L."/>
            <person name="Okwuonu G."/>
            <person name="Ongeri F."/>
            <person name="Osuji N."/>
            <person name="Pu L.-L."/>
            <person name="Puazo M."/>
            <person name="Quiroz J."/>
            <person name="Raj R."/>
            <person name="Rajbhandari K."/>
            <person name="Reid J.G."/>
            <person name="Santibanez J."/>
            <person name="Sexton D."/>
            <person name="Skinner E."/>
            <person name="Vee V."/>
            <person name="Weissenberger G."/>
            <person name="Wu Y."/>
            <person name="Xin Y."/>
            <person name="Han Y."/>
            <person name="Campbell C."/>
            <person name="Brown A."/>
            <person name="Sullivan B."/>
            <person name="Shelton J."/>
            <person name="Brown S."/>
            <person name="Dudchenko O."/>
            <person name="Machol I."/>
            <person name="Durand N."/>
            <person name="Shamim M."/>
            <person name="Lieberman A."/>
            <person name="Muzny D.M."/>
            <person name="Richards S."/>
            <person name="Yoder A."/>
            <person name="Worley K.C."/>
            <person name="Rogers J."/>
            <person name="Gibbs R.A."/>
        </authorList>
    </citation>
    <scope>NUCLEOTIDE SEQUENCE [LARGE SCALE GENOMIC DNA]</scope>
</reference>
<dbReference type="EMBL" id="ABDC03009393">
    <property type="status" value="NOT_ANNOTATED_CDS"/>
    <property type="molecule type" value="Genomic_DNA"/>
</dbReference>
<dbReference type="SUPFAM" id="SSF55797">
    <property type="entry name" value="PR-1-like"/>
    <property type="match status" value="1"/>
</dbReference>
<dbReference type="Gene3D" id="3.40.33.10">
    <property type="entry name" value="CAP"/>
    <property type="match status" value="1"/>
</dbReference>
<dbReference type="InterPro" id="IPR002413">
    <property type="entry name" value="V5_allergen-like"/>
</dbReference>
<dbReference type="PRINTS" id="PR00837">
    <property type="entry name" value="V5TPXLIKE"/>
</dbReference>
<evidence type="ECO:0000256" key="3">
    <source>
        <dbReference type="ARBA" id="ARBA00022729"/>
    </source>
</evidence>
<dbReference type="GO" id="GO:0005576">
    <property type="term" value="C:extracellular region"/>
    <property type="evidence" value="ECO:0007669"/>
    <property type="project" value="InterPro"/>
</dbReference>
<dbReference type="PRINTS" id="PR00838">
    <property type="entry name" value="V5ALLERGEN"/>
</dbReference>
<feature type="signal peptide" evidence="5">
    <location>
        <begin position="1"/>
        <end position="22"/>
    </location>
</feature>
<keyword evidence="3 5" id="KW-0732">Signal</keyword>
<dbReference type="RefSeq" id="XP_012606494.1">
    <property type="nucleotide sequence ID" value="XM_012751040.2"/>
</dbReference>
<gene>
    <name evidence="7" type="primary">GLIPR1L1</name>
</gene>
<reference evidence="7" key="3">
    <citation type="submission" date="2025-09" db="UniProtKB">
        <authorList>
            <consortium name="Ensembl"/>
        </authorList>
    </citation>
    <scope>IDENTIFICATION</scope>
</reference>
<dbReference type="PROSITE" id="PS01010">
    <property type="entry name" value="CRISP_2"/>
    <property type="match status" value="1"/>
</dbReference>
<dbReference type="InterPro" id="IPR014044">
    <property type="entry name" value="CAP_dom"/>
</dbReference>
<dbReference type="OrthoDB" id="43654at2759"/>
<sequence>MALKKQFSCVWILGLCLVASKSSEVPSITDRKFIDETVTTHNKWRSQVNPPAADMKYMSWDASLAEVALAWAKKCKFKHDPCLNRPNGCVKRFKFVGQNIWLGGLKGFTARTAINSWHKEVANYNFNNRSCTKVCGHYTQVVWAKSYKVGCAVENCPTLRALFVCNYGPAGNYLNSRPYTTGEPCSLCTKEEKCVEKLCQNPLLIGKAPQEIAFNSFCLAFILMKIF</sequence>
<evidence type="ECO:0000259" key="6">
    <source>
        <dbReference type="SMART" id="SM00198"/>
    </source>
</evidence>
<protein>
    <submittedName>
        <fullName evidence="7">GLIPR1 like 1</fullName>
    </submittedName>
</protein>
<dbReference type="InterPro" id="IPR018244">
    <property type="entry name" value="Allrgn_V5/Tpx1_CS"/>
</dbReference>
<dbReference type="FunFam" id="3.40.33.10:FF:000008">
    <property type="entry name" value="GLI pathogenesis-related 1 (Glioma)"/>
    <property type="match status" value="1"/>
</dbReference>
<feature type="domain" description="SCP" evidence="6">
    <location>
        <begin position="32"/>
        <end position="175"/>
    </location>
</feature>
<dbReference type="GO" id="GO:0016020">
    <property type="term" value="C:membrane"/>
    <property type="evidence" value="ECO:0007669"/>
    <property type="project" value="UniProtKB-SubCell"/>
</dbReference>
<evidence type="ECO:0000256" key="5">
    <source>
        <dbReference type="SAM" id="SignalP"/>
    </source>
</evidence>
<comment type="subcellular location">
    <subcellularLocation>
        <location evidence="1">Membrane</location>
    </subcellularLocation>
</comment>
<evidence type="ECO:0000313" key="7">
    <source>
        <dbReference type="Ensembl" id="ENSMICP00000014476.2"/>
    </source>
</evidence>
<feature type="chain" id="PRO_5044149977" evidence="5">
    <location>
        <begin position="23"/>
        <end position="227"/>
    </location>
</feature>
<dbReference type="AlphaFoldDB" id="A0A8C5V4E5"/>
<dbReference type="InterPro" id="IPR035940">
    <property type="entry name" value="CAP_sf"/>
</dbReference>
<dbReference type="Proteomes" id="UP000694394">
    <property type="component" value="Chromosome 7"/>
</dbReference>
<keyword evidence="4" id="KW-0472">Membrane</keyword>
<evidence type="ECO:0000256" key="2">
    <source>
        <dbReference type="ARBA" id="ARBA00009923"/>
    </source>
</evidence>
<dbReference type="GeneID" id="105863660"/>
<dbReference type="InterPro" id="IPR001283">
    <property type="entry name" value="CRISP-related"/>
</dbReference>
<dbReference type="KEGG" id="mmur:105863660"/>
<evidence type="ECO:0000256" key="1">
    <source>
        <dbReference type="ARBA" id="ARBA00004370"/>
    </source>
</evidence>
<dbReference type="PROSITE" id="PS01009">
    <property type="entry name" value="CRISP_1"/>
    <property type="match status" value="1"/>
</dbReference>
<reference evidence="7" key="2">
    <citation type="submission" date="2025-08" db="UniProtKB">
        <authorList>
            <consortium name="Ensembl"/>
        </authorList>
    </citation>
    <scope>IDENTIFICATION</scope>
</reference>
<evidence type="ECO:0000256" key="4">
    <source>
        <dbReference type="ARBA" id="ARBA00023136"/>
    </source>
</evidence>
<organism evidence="7 8">
    <name type="scientific">Microcebus murinus</name>
    <name type="common">Gray mouse lemur</name>
    <name type="synonym">Lemur murinus</name>
    <dbReference type="NCBI Taxonomy" id="30608"/>
    <lineage>
        <taxon>Eukaryota</taxon>
        <taxon>Metazoa</taxon>
        <taxon>Chordata</taxon>
        <taxon>Craniata</taxon>
        <taxon>Vertebrata</taxon>
        <taxon>Euteleostomi</taxon>
        <taxon>Mammalia</taxon>
        <taxon>Eutheria</taxon>
        <taxon>Euarchontoglires</taxon>
        <taxon>Primates</taxon>
        <taxon>Strepsirrhini</taxon>
        <taxon>Lemuriformes</taxon>
        <taxon>Cheirogaleidae</taxon>
        <taxon>Microcebus</taxon>
    </lineage>
</organism>
<keyword evidence="8" id="KW-1185">Reference proteome</keyword>
<dbReference type="SMART" id="SM00198">
    <property type="entry name" value="SCP"/>
    <property type="match status" value="1"/>
</dbReference>
<dbReference type="Ensembl" id="ENSMICT00000015883.3">
    <property type="protein sequence ID" value="ENSMICP00000014476.2"/>
    <property type="gene ID" value="ENSMICG00000015888.3"/>
</dbReference>
<dbReference type="PANTHER" id="PTHR10334">
    <property type="entry name" value="CYSTEINE-RICH SECRETORY PROTEIN-RELATED"/>
    <property type="match status" value="1"/>
</dbReference>
<dbReference type="GeneTree" id="ENSGT00940000162547"/>
<comment type="similarity">
    <text evidence="2">Belongs to the CRISP family.</text>
</comment>